<reference evidence="2 3" key="1">
    <citation type="journal article" date="2015" name="Nature">
        <title>rRNA introns, odd ribosomes, and small enigmatic genomes across a large radiation of phyla.</title>
        <authorList>
            <person name="Brown C.T."/>
            <person name="Hug L.A."/>
            <person name="Thomas B.C."/>
            <person name="Sharon I."/>
            <person name="Castelle C.J."/>
            <person name="Singh A."/>
            <person name="Wilkins M.J."/>
            <person name="Williams K.H."/>
            <person name="Banfield J.F."/>
        </authorList>
    </citation>
    <scope>NUCLEOTIDE SEQUENCE [LARGE SCALE GENOMIC DNA]</scope>
</reference>
<dbReference type="Proteomes" id="UP000034507">
    <property type="component" value="Unassembled WGS sequence"/>
</dbReference>
<comment type="caution">
    <text evidence="2">The sequence shown here is derived from an EMBL/GenBank/DDBJ whole genome shotgun (WGS) entry which is preliminary data.</text>
</comment>
<dbReference type="AlphaFoldDB" id="A0A0G0X9X8"/>
<dbReference type="PROSITE" id="PS51257">
    <property type="entry name" value="PROKAR_LIPOPROTEIN"/>
    <property type="match status" value="1"/>
</dbReference>
<accession>A0A0G0X9X8</accession>
<organism evidence="2 3">
    <name type="scientific">candidate division WWE3 bacterium GW2011_GWC1_41_7</name>
    <dbReference type="NCBI Taxonomy" id="1619119"/>
    <lineage>
        <taxon>Bacteria</taxon>
        <taxon>Katanobacteria</taxon>
    </lineage>
</organism>
<protein>
    <submittedName>
        <fullName evidence="2">Uncharacterized protein</fullName>
    </submittedName>
</protein>
<keyword evidence="1" id="KW-0732">Signal</keyword>
<name>A0A0G0X9X8_UNCKA</name>
<evidence type="ECO:0000313" key="3">
    <source>
        <dbReference type="Proteomes" id="UP000034507"/>
    </source>
</evidence>
<evidence type="ECO:0000313" key="2">
    <source>
        <dbReference type="EMBL" id="KKS21172.1"/>
    </source>
</evidence>
<proteinExistence type="predicted"/>
<dbReference type="EMBL" id="LCBX01000007">
    <property type="protein sequence ID" value="KKS21172.1"/>
    <property type="molecule type" value="Genomic_DNA"/>
</dbReference>
<gene>
    <name evidence="2" type="ORF">UU77_C0007G0017</name>
</gene>
<feature type="chain" id="PRO_5002535228" evidence="1">
    <location>
        <begin position="32"/>
        <end position="329"/>
    </location>
</feature>
<evidence type="ECO:0000256" key="1">
    <source>
        <dbReference type="SAM" id="SignalP"/>
    </source>
</evidence>
<sequence length="329" mass="35491">MKRILFFMSAVLVAALILAACSVASSPASCAFVYGDGQDGRDAKLHNVIYPGQTVSYSTGERISYVPCNSRNYWVNDGTITDANGARAGDRFQLMTATTSTGVPIRIAARALWTLNQDPDAMAAFYEVCHKYNCASTEDLTGEKNYSTLGWNGMLSENFGTAMETTVKLAAFAEGIDDGIWRMQDPAQYKSLADKMSELFPDVVRANLGYPDDLFCGSGNSTWSDPNRPGEGEFTCTPVRFVIDNVLRGEVLATDSTQGVQEINAQRLRNAEALYGEDAGYWLGIQDSIEACRNAGTTCIINIGGAPVAIPVTSTPPQPVPSPIPTEED</sequence>
<feature type="signal peptide" evidence="1">
    <location>
        <begin position="1"/>
        <end position="31"/>
    </location>
</feature>